<dbReference type="EMBL" id="BGZK01000686">
    <property type="protein sequence ID" value="GBP56139.1"/>
    <property type="molecule type" value="Genomic_DNA"/>
</dbReference>
<organism evidence="1 2">
    <name type="scientific">Eumeta variegata</name>
    <name type="common">Bagworm moth</name>
    <name type="synonym">Eumeta japonica</name>
    <dbReference type="NCBI Taxonomy" id="151549"/>
    <lineage>
        <taxon>Eukaryota</taxon>
        <taxon>Metazoa</taxon>
        <taxon>Ecdysozoa</taxon>
        <taxon>Arthropoda</taxon>
        <taxon>Hexapoda</taxon>
        <taxon>Insecta</taxon>
        <taxon>Pterygota</taxon>
        <taxon>Neoptera</taxon>
        <taxon>Endopterygota</taxon>
        <taxon>Lepidoptera</taxon>
        <taxon>Glossata</taxon>
        <taxon>Ditrysia</taxon>
        <taxon>Tineoidea</taxon>
        <taxon>Psychidae</taxon>
        <taxon>Oiketicinae</taxon>
        <taxon>Eumeta</taxon>
    </lineage>
</organism>
<evidence type="ECO:0000313" key="1">
    <source>
        <dbReference type="EMBL" id="GBP56139.1"/>
    </source>
</evidence>
<proteinExistence type="predicted"/>
<evidence type="ECO:0000313" key="2">
    <source>
        <dbReference type="Proteomes" id="UP000299102"/>
    </source>
</evidence>
<reference evidence="1 2" key="1">
    <citation type="journal article" date="2019" name="Commun. Biol.">
        <title>The bagworm genome reveals a unique fibroin gene that provides high tensile strength.</title>
        <authorList>
            <person name="Kono N."/>
            <person name="Nakamura H."/>
            <person name="Ohtoshi R."/>
            <person name="Tomita M."/>
            <person name="Numata K."/>
            <person name="Arakawa K."/>
        </authorList>
    </citation>
    <scope>NUCLEOTIDE SEQUENCE [LARGE SCALE GENOMIC DNA]</scope>
</reference>
<accession>A0A4C1X196</accession>
<protein>
    <submittedName>
        <fullName evidence="1">Uncharacterized protein</fullName>
    </submittedName>
</protein>
<dbReference type="Proteomes" id="UP000299102">
    <property type="component" value="Unassembled WGS sequence"/>
</dbReference>
<gene>
    <name evidence="1" type="ORF">EVAR_23578_1</name>
</gene>
<keyword evidence="2" id="KW-1185">Reference proteome</keyword>
<name>A0A4C1X196_EUMVA</name>
<dbReference type="AlphaFoldDB" id="A0A4C1X196"/>
<comment type="caution">
    <text evidence="1">The sequence shown here is derived from an EMBL/GenBank/DDBJ whole genome shotgun (WGS) entry which is preliminary data.</text>
</comment>
<sequence length="101" mass="10791">MKDSPVHNSPDYLAERSPVGLLSDAPTYAIRHTTTDQSANGACIALTVCHVEVTIYTNSFVCSAGKSIVTPVAGFGGAGLRPSRHVFTLTRLRHVIVTTCY</sequence>